<reference evidence="1" key="1">
    <citation type="submission" date="2021-05" db="EMBL/GenBank/DDBJ databases">
        <authorList>
            <person name="Alioto T."/>
            <person name="Alioto T."/>
            <person name="Gomez Garrido J."/>
        </authorList>
    </citation>
    <scope>NUCLEOTIDE SEQUENCE</scope>
</reference>
<proteinExistence type="predicted"/>
<sequence length="123" mass="13502">MNDYSHIDLLQGWASLLQGCARLGKPPARLGQPPGQHYKSCASLRKLVASFFCKLVASLFCKLAAMDTSQACGKFAASLHCKLADLQMQTCSKLAVLYGNMMIYNLIDIDLVWMGMSCVYPFG</sequence>
<accession>A0A8D8ZIH9</accession>
<name>A0A8D8ZIH9_9HEMI</name>
<protein>
    <submittedName>
        <fullName evidence="1">Uncharacterized protein</fullName>
    </submittedName>
</protein>
<organism evidence="1">
    <name type="scientific">Cacopsylla melanoneura</name>
    <dbReference type="NCBI Taxonomy" id="428564"/>
    <lineage>
        <taxon>Eukaryota</taxon>
        <taxon>Metazoa</taxon>
        <taxon>Ecdysozoa</taxon>
        <taxon>Arthropoda</taxon>
        <taxon>Hexapoda</taxon>
        <taxon>Insecta</taxon>
        <taxon>Pterygota</taxon>
        <taxon>Neoptera</taxon>
        <taxon>Paraneoptera</taxon>
        <taxon>Hemiptera</taxon>
        <taxon>Sternorrhyncha</taxon>
        <taxon>Psylloidea</taxon>
        <taxon>Psyllidae</taxon>
        <taxon>Psyllinae</taxon>
        <taxon>Cacopsylla</taxon>
    </lineage>
</organism>
<dbReference type="AlphaFoldDB" id="A0A8D8ZIH9"/>
<evidence type="ECO:0000313" key="1">
    <source>
        <dbReference type="EMBL" id="CAG6746646.1"/>
    </source>
</evidence>
<dbReference type="EMBL" id="HBUF01510874">
    <property type="protein sequence ID" value="CAG6746646.1"/>
    <property type="molecule type" value="Transcribed_RNA"/>
</dbReference>